<organism evidence="1 2">
    <name type="scientific">Streblomastix strix</name>
    <dbReference type="NCBI Taxonomy" id="222440"/>
    <lineage>
        <taxon>Eukaryota</taxon>
        <taxon>Metamonada</taxon>
        <taxon>Preaxostyla</taxon>
        <taxon>Oxymonadida</taxon>
        <taxon>Streblomastigidae</taxon>
        <taxon>Streblomastix</taxon>
    </lineage>
</organism>
<dbReference type="EMBL" id="SNRW01001904">
    <property type="protein sequence ID" value="KAA6394597.1"/>
    <property type="molecule type" value="Genomic_DNA"/>
</dbReference>
<accession>A0A5J4WHZ9</accession>
<protein>
    <submittedName>
        <fullName evidence="1">Uncharacterized protein</fullName>
    </submittedName>
</protein>
<name>A0A5J4WHZ9_9EUKA</name>
<sequence length="124" mass="13848">MFILVSLGPLQSLDLEQPLDLDRSLDSLLLSGEPYPDLLLRGDKDLFLCLQNLFLNSCLIVLAGCNVSVSSFESYFFPTHATLKSKLYFLKNAFVSSIEGGNRYYLDFRQSIACNTPGPKPGQY</sequence>
<proteinExistence type="predicted"/>
<dbReference type="Proteomes" id="UP000324800">
    <property type="component" value="Unassembled WGS sequence"/>
</dbReference>
<evidence type="ECO:0000313" key="1">
    <source>
        <dbReference type="EMBL" id="KAA6394597.1"/>
    </source>
</evidence>
<reference evidence="1 2" key="1">
    <citation type="submission" date="2019-03" db="EMBL/GenBank/DDBJ databases">
        <title>Single cell metagenomics reveals metabolic interactions within the superorganism composed of flagellate Streblomastix strix and complex community of Bacteroidetes bacteria on its surface.</title>
        <authorList>
            <person name="Treitli S.C."/>
            <person name="Kolisko M."/>
            <person name="Husnik F."/>
            <person name="Keeling P."/>
            <person name="Hampl V."/>
        </authorList>
    </citation>
    <scope>NUCLEOTIDE SEQUENCE [LARGE SCALE GENOMIC DNA]</scope>
    <source>
        <strain evidence="1">ST1C</strain>
    </source>
</reference>
<comment type="caution">
    <text evidence="1">The sequence shown here is derived from an EMBL/GenBank/DDBJ whole genome shotgun (WGS) entry which is preliminary data.</text>
</comment>
<dbReference type="AlphaFoldDB" id="A0A5J4WHZ9"/>
<evidence type="ECO:0000313" key="2">
    <source>
        <dbReference type="Proteomes" id="UP000324800"/>
    </source>
</evidence>
<gene>
    <name evidence="1" type="ORF">EZS28_009880</name>
</gene>